<name>A0A7S3IP98_9SPIT</name>
<feature type="chain" id="PRO_5031052408" evidence="1">
    <location>
        <begin position="28"/>
        <end position="194"/>
    </location>
</feature>
<reference evidence="2" key="1">
    <citation type="submission" date="2021-01" db="EMBL/GenBank/DDBJ databases">
        <authorList>
            <person name="Corre E."/>
            <person name="Pelletier E."/>
            <person name="Niang G."/>
            <person name="Scheremetjew M."/>
            <person name="Finn R."/>
            <person name="Kale V."/>
            <person name="Holt S."/>
            <person name="Cochrane G."/>
            <person name="Meng A."/>
            <person name="Brown T."/>
            <person name="Cohen L."/>
        </authorList>
    </citation>
    <scope>NUCLEOTIDE SEQUENCE</scope>
    <source>
        <strain evidence="2">S3</strain>
    </source>
</reference>
<sequence>MVLFFLFSRFFLHQLQIVLNELQLIDASTQLLYGRRWVDGFEDSFRLALAIFCLVQHFEPQTVLFFTLLDLFFPSHFLFFQFLAEEILPRNLGLLFRAEDFLEDLEGGRPFEVVVKLFEREDLSIVEEGFKLLLGHCLRLLIVTVANFKYLFLLVGLVPLGSYQLPGLTTSDFRILERLSHEQVRPLQAEGLRF</sequence>
<protein>
    <submittedName>
        <fullName evidence="2">Uncharacterized protein</fullName>
    </submittedName>
</protein>
<keyword evidence="1" id="KW-0732">Signal</keyword>
<proteinExistence type="predicted"/>
<accession>A0A7S3IP98</accession>
<gene>
    <name evidence="2" type="ORF">SINC0208_LOCUS8571</name>
</gene>
<feature type="signal peptide" evidence="1">
    <location>
        <begin position="1"/>
        <end position="27"/>
    </location>
</feature>
<dbReference type="AlphaFoldDB" id="A0A7S3IP98"/>
<dbReference type="EMBL" id="HBIH01021609">
    <property type="protein sequence ID" value="CAE0327944.1"/>
    <property type="molecule type" value="Transcribed_RNA"/>
</dbReference>
<evidence type="ECO:0000256" key="1">
    <source>
        <dbReference type="SAM" id="SignalP"/>
    </source>
</evidence>
<organism evidence="2">
    <name type="scientific">Strombidium inclinatum</name>
    <dbReference type="NCBI Taxonomy" id="197538"/>
    <lineage>
        <taxon>Eukaryota</taxon>
        <taxon>Sar</taxon>
        <taxon>Alveolata</taxon>
        <taxon>Ciliophora</taxon>
        <taxon>Intramacronucleata</taxon>
        <taxon>Spirotrichea</taxon>
        <taxon>Oligotrichia</taxon>
        <taxon>Strombidiidae</taxon>
        <taxon>Strombidium</taxon>
    </lineage>
</organism>
<evidence type="ECO:0000313" key="2">
    <source>
        <dbReference type="EMBL" id="CAE0327944.1"/>
    </source>
</evidence>